<dbReference type="AlphaFoldDB" id="A0AAQ3WEL7"/>
<sequence length="151" mass="17737">MKIEQRPLYMKNLINFSREILPKEWETGLNTLQVLELNEGLYQSGPLFFSIKDIQDHEEKSFTFYMPINWATEIPPELDSLTFTEELSIRNAVMLRQADNEDNFLAAREKIEQYAKENQITLEDTSYVICTDVFGEYVLDIYIPIKDVSIK</sequence>
<keyword evidence="2" id="KW-1185">Reference proteome</keyword>
<accession>A0AAQ3WEL7</accession>
<dbReference type="Gene3D" id="3.20.80.10">
    <property type="entry name" value="Regulatory factor, effector binding domain"/>
    <property type="match status" value="1"/>
</dbReference>
<dbReference type="InterPro" id="IPR011256">
    <property type="entry name" value="Reg_factor_effector_dom_sf"/>
</dbReference>
<proteinExistence type="predicted"/>
<protein>
    <submittedName>
        <fullName evidence="1">Uncharacterized protein</fullName>
    </submittedName>
</protein>
<dbReference type="InterPro" id="IPR031664">
    <property type="entry name" value="DUF5085"/>
</dbReference>
<dbReference type="Pfam" id="PF16895">
    <property type="entry name" value="DUF5085"/>
    <property type="match status" value="1"/>
</dbReference>
<dbReference type="RefSeq" id="WP_086314730.1">
    <property type="nucleotide sequence ID" value="NZ_CP147244.1"/>
</dbReference>
<evidence type="ECO:0000313" key="1">
    <source>
        <dbReference type="EMBL" id="WYK01206.1"/>
    </source>
</evidence>
<gene>
    <name evidence="1" type="ORF">A5821_002343</name>
</gene>
<dbReference type="EMBL" id="CP147244">
    <property type="protein sequence ID" value="WYK01206.1"/>
    <property type="molecule type" value="Genomic_DNA"/>
</dbReference>
<dbReference type="Proteomes" id="UP000194948">
    <property type="component" value="Chromosome"/>
</dbReference>
<reference evidence="2" key="1">
    <citation type="submission" date="2017-05" db="EMBL/GenBank/DDBJ databases">
        <title>The Genome Sequence of EEnterococcus faecalis 9F2_4866.</title>
        <authorList>
            <consortium name="The Broad Institute Genomics Platform"/>
            <consortium name="The Broad Institute Genomic Center for Infectious Diseases"/>
            <person name="Earl A."/>
            <person name="Manson A."/>
            <person name="Schwartman J."/>
            <person name="Gilmore M."/>
            <person name="Abouelleil A."/>
            <person name="Cao P."/>
            <person name="Chapman S."/>
            <person name="Cusick C."/>
            <person name="Shea T."/>
            <person name="Young S."/>
            <person name="Neafsey D."/>
            <person name="Nusbaum C."/>
            <person name="Birren B."/>
        </authorList>
    </citation>
    <scope>NUCLEOTIDE SEQUENCE [LARGE SCALE GENOMIC DNA]</scope>
    <source>
        <strain evidence="2">7F3_DIV0205</strain>
    </source>
</reference>
<reference evidence="1 2" key="2">
    <citation type="submission" date="2024-03" db="EMBL/GenBank/DDBJ databases">
        <title>The Genome Sequence of Enterococcus sp. DIV0205d.</title>
        <authorList>
            <consortium name="The Broad Institute Genomics Platform"/>
            <consortium name="The Broad Institute Microbial Omics Core"/>
            <consortium name="The Broad Institute Genomic Center for Infectious Diseases"/>
            <person name="Earl A."/>
            <person name="Manson A."/>
            <person name="Gilmore M."/>
            <person name="Schwartman J."/>
            <person name="Shea T."/>
            <person name="Abouelleil A."/>
            <person name="Cao P."/>
            <person name="Chapman S."/>
            <person name="Cusick C."/>
            <person name="Young S."/>
            <person name="Neafsey D."/>
            <person name="Nusbaum C."/>
            <person name="Birren B."/>
        </authorList>
    </citation>
    <scope>NUCLEOTIDE SEQUENCE [LARGE SCALE GENOMIC DNA]</scope>
    <source>
        <strain evidence="1 2">7F3_DIV0205</strain>
    </source>
</reference>
<evidence type="ECO:0000313" key="2">
    <source>
        <dbReference type="Proteomes" id="UP000194948"/>
    </source>
</evidence>
<organism evidence="1 2">
    <name type="scientific">Candidatus Enterococcus palustris</name>
    <dbReference type="NCBI Taxonomy" id="1834189"/>
    <lineage>
        <taxon>Bacteria</taxon>
        <taxon>Bacillati</taxon>
        <taxon>Bacillota</taxon>
        <taxon>Bacilli</taxon>
        <taxon>Lactobacillales</taxon>
        <taxon>Enterococcaceae</taxon>
        <taxon>Enterococcus</taxon>
    </lineage>
</organism>
<name>A0AAQ3WEL7_9ENTE</name>